<sequence length="77" mass="8504">MSRELRFVDQPSATNRESSSEGGYVKGLVSYMVMDDLEIKPMSIISSTITLLNTFNVKEIGALEEKVVNLGMDEACN</sequence>
<evidence type="ECO:0008006" key="4">
    <source>
        <dbReference type="Google" id="ProtNLM"/>
    </source>
</evidence>
<evidence type="ECO:0000256" key="1">
    <source>
        <dbReference type="SAM" id="MobiDB-lite"/>
    </source>
</evidence>
<name>A0AAW0J366_QUESU</name>
<organism evidence="2 3">
    <name type="scientific">Quercus suber</name>
    <name type="common">Cork oak</name>
    <dbReference type="NCBI Taxonomy" id="58331"/>
    <lineage>
        <taxon>Eukaryota</taxon>
        <taxon>Viridiplantae</taxon>
        <taxon>Streptophyta</taxon>
        <taxon>Embryophyta</taxon>
        <taxon>Tracheophyta</taxon>
        <taxon>Spermatophyta</taxon>
        <taxon>Magnoliopsida</taxon>
        <taxon>eudicotyledons</taxon>
        <taxon>Gunneridae</taxon>
        <taxon>Pentapetalae</taxon>
        <taxon>rosids</taxon>
        <taxon>fabids</taxon>
        <taxon>Fagales</taxon>
        <taxon>Fagaceae</taxon>
        <taxon>Quercus</taxon>
    </lineage>
</organism>
<feature type="compositionally biased region" description="Polar residues" evidence="1">
    <location>
        <begin position="11"/>
        <end position="21"/>
    </location>
</feature>
<dbReference type="Proteomes" id="UP000237347">
    <property type="component" value="Unassembled WGS sequence"/>
</dbReference>
<accession>A0AAW0J366</accession>
<evidence type="ECO:0000313" key="2">
    <source>
        <dbReference type="EMBL" id="KAK7821157.1"/>
    </source>
</evidence>
<comment type="caution">
    <text evidence="2">The sequence shown here is derived from an EMBL/GenBank/DDBJ whole genome shotgun (WGS) entry which is preliminary data.</text>
</comment>
<protein>
    <recommendedName>
        <fullName evidence="4">Gag-pol polyprotein</fullName>
    </recommendedName>
</protein>
<dbReference type="PANTHER" id="PTHR33103:SF19">
    <property type="entry name" value="OS09G0544700 PROTEIN"/>
    <property type="match status" value="1"/>
</dbReference>
<keyword evidence="3" id="KW-1185">Reference proteome</keyword>
<evidence type="ECO:0000313" key="3">
    <source>
        <dbReference type="Proteomes" id="UP000237347"/>
    </source>
</evidence>
<dbReference type="Pfam" id="PF05056">
    <property type="entry name" value="DUF674"/>
    <property type="match status" value="1"/>
</dbReference>
<dbReference type="PANTHER" id="PTHR33103">
    <property type="entry name" value="OS01G0153900 PROTEIN"/>
    <property type="match status" value="1"/>
</dbReference>
<feature type="region of interest" description="Disordered" evidence="1">
    <location>
        <begin position="1"/>
        <end position="22"/>
    </location>
</feature>
<dbReference type="AlphaFoldDB" id="A0AAW0J366"/>
<reference evidence="2 3" key="1">
    <citation type="journal article" date="2018" name="Sci. Data">
        <title>The draft genome sequence of cork oak.</title>
        <authorList>
            <person name="Ramos A.M."/>
            <person name="Usie A."/>
            <person name="Barbosa P."/>
            <person name="Barros P.M."/>
            <person name="Capote T."/>
            <person name="Chaves I."/>
            <person name="Simoes F."/>
            <person name="Abreu I."/>
            <person name="Carrasquinho I."/>
            <person name="Faro C."/>
            <person name="Guimaraes J.B."/>
            <person name="Mendonca D."/>
            <person name="Nobrega F."/>
            <person name="Rodrigues L."/>
            <person name="Saibo N.J.M."/>
            <person name="Varela M.C."/>
            <person name="Egas C."/>
            <person name="Matos J."/>
            <person name="Miguel C.M."/>
            <person name="Oliveira M.M."/>
            <person name="Ricardo C.P."/>
            <person name="Goncalves S."/>
        </authorList>
    </citation>
    <scope>NUCLEOTIDE SEQUENCE [LARGE SCALE GENOMIC DNA]</scope>
    <source>
        <strain evidence="3">cv. HL8</strain>
    </source>
</reference>
<proteinExistence type="predicted"/>
<dbReference type="InterPro" id="IPR007750">
    <property type="entry name" value="DUF674"/>
</dbReference>
<gene>
    <name evidence="2" type="ORF">CFP56_037936</name>
</gene>
<dbReference type="EMBL" id="PKMF04000710">
    <property type="protein sequence ID" value="KAK7821157.1"/>
    <property type="molecule type" value="Genomic_DNA"/>
</dbReference>